<dbReference type="Pfam" id="PF00172">
    <property type="entry name" value="Zn_clus"/>
    <property type="match status" value="1"/>
</dbReference>
<organism evidence="12 13">
    <name type="scientific">Aspergillus novoparasiticus</name>
    <dbReference type="NCBI Taxonomy" id="986946"/>
    <lineage>
        <taxon>Eukaryota</taxon>
        <taxon>Fungi</taxon>
        <taxon>Dikarya</taxon>
        <taxon>Ascomycota</taxon>
        <taxon>Pezizomycotina</taxon>
        <taxon>Eurotiomycetes</taxon>
        <taxon>Eurotiomycetidae</taxon>
        <taxon>Eurotiales</taxon>
        <taxon>Aspergillaceae</taxon>
        <taxon>Aspergillus</taxon>
        <taxon>Aspergillus subgen. Circumdati</taxon>
    </lineage>
</organism>
<dbReference type="SUPFAM" id="SSF57701">
    <property type="entry name" value="Zn2/Cys6 DNA-binding domain"/>
    <property type="match status" value="1"/>
</dbReference>
<keyword evidence="10" id="KW-1133">Transmembrane helix</keyword>
<dbReference type="EMBL" id="ML733599">
    <property type="protein sequence ID" value="KAB8213533.1"/>
    <property type="molecule type" value="Genomic_DNA"/>
</dbReference>
<keyword evidence="4" id="KW-0863">Zinc-finger</keyword>
<dbReference type="GO" id="GO:0008270">
    <property type="term" value="F:zinc ion binding"/>
    <property type="evidence" value="ECO:0007669"/>
    <property type="project" value="UniProtKB-KW"/>
</dbReference>
<keyword evidence="9" id="KW-0539">Nucleus</keyword>
<dbReference type="GO" id="GO:0006351">
    <property type="term" value="P:DNA-templated transcription"/>
    <property type="evidence" value="ECO:0007669"/>
    <property type="project" value="InterPro"/>
</dbReference>
<dbReference type="GO" id="GO:0000981">
    <property type="term" value="F:DNA-binding transcription factor activity, RNA polymerase II-specific"/>
    <property type="evidence" value="ECO:0007669"/>
    <property type="project" value="InterPro"/>
</dbReference>
<keyword evidence="5" id="KW-0862">Zinc</keyword>
<dbReference type="Gene3D" id="4.10.240.10">
    <property type="entry name" value="Zn(2)-C6 fungal-type DNA-binding domain"/>
    <property type="match status" value="1"/>
</dbReference>
<keyword evidence="8" id="KW-0804">Transcription</keyword>
<dbReference type="Proteomes" id="UP000326799">
    <property type="component" value="Unassembled WGS sequence"/>
</dbReference>
<dbReference type="GO" id="GO:0000978">
    <property type="term" value="F:RNA polymerase II cis-regulatory region sequence-specific DNA binding"/>
    <property type="evidence" value="ECO:0007669"/>
    <property type="project" value="InterPro"/>
</dbReference>
<dbReference type="PANTHER" id="PTHR40626">
    <property type="entry name" value="MIP31509P"/>
    <property type="match status" value="1"/>
</dbReference>
<keyword evidence="10" id="KW-0472">Membrane</keyword>
<proteinExistence type="predicted"/>
<accession>A0A5N6E9S9</accession>
<comment type="subcellular location">
    <subcellularLocation>
        <location evidence="1">Nucleus</location>
    </subcellularLocation>
</comment>
<evidence type="ECO:0000256" key="6">
    <source>
        <dbReference type="ARBA" id="ARBA00023015"/>
    </source>
</evidence>
<feature type="transmembrane region" description="Helical" evidence="10">
    <location>
        <begin position="452"/>
        <end position="471"/>
    </location>
</feature>
<evidence type="ECO:0000256" key="4">
    <source>
        <dbReference type="ARBA" id="ARBA00022771"/>
    </source>
</evidence>
<dbReference type="InterPro" id="IPR051059">
    <property type="entry name" value="VerF-like"/>
</dbReference>
<keyword evidence="13" id="KW-1185">Reference proteome</keyword>
<dbReference type="PANTHER" id="PTHR40626:SF3">
    <property type="entry name" value="TRANSCRIPTION FACTOR WITH C2H2 AND ZN(2)-CYS(6) DNA BINDING DOMAIN (EUROFUNG)-RELATED"/>
    <property type="match status" value="1"/>
</dbReference>
<keyword evidence="6" id="KW-0805">Transcription regulation</keyword>
<evidence type="ECO:0000259" key="11">
    <source>
        <dbReference type="PROSITE" id="PS50048"/>
    </source>
</evidence>
<evidence type="ECO:0000256" key="10">
    <source>
        <dbReference type="SAM" id="Phobius"/>
    </source>
</evidence>
<keyword evidence="2" id="KW-0479">Metal-binding</keyword>
<gene>
    <name evidence="12" type="ORF">BDV33DRAFT_196863</name>
</gene>
<protein>
    <recommendedName>
        <fullName evidence="11">Zn(2)-C6 fungal-type domain-containing protein</fullName>
    </recommendedName>
</protein>
<dbReference type="SMART" id="SM00066">
    <property type="entry name" value="GAL4"/>
    <property type="match status" value="1"/>
</dbReference>
<evidence type="ECO:0000256" key="3">
    <source>
        <dbReference type="ARBA" id="ARBA00022737"/>
    </source>
</evidence>
<dbReference type="InterPro" id="IPR036864">
    <property type="entry name" value="Zn2-C6_fun-type_DNA-bd_sf"/>
</dbReference>
<dbReference type="InterPro" id="IPR001138">
    <property type="entry name" value="Zn2Cys6_DnaBD"/>
</dbReference>
<name>A0A5N6E9S9_9EURO</name>
<dbReference type="Pfam" id="PF04082">
    <property type="entry name" value="Fungal_trans"/>
    <property type="match status" value="1"/>
</dbReference>
<sequence length="564" mass="64107">MAGNDVLRRHFQSCKQKGRNLIPSERTRGRRRKACDACVESRTQCDGDLPCETCLHRGLECSLNYIREQDRSSRRNRSEQEKSDDSSVNRIPVHFLLNFTDPASKRLYDVQQVLTGCDKDLGKYASFGKYGMQNLDSSTEQWMGLFHLFIDTAALDKSDQDQCLMYGLADTQELSNMVSRILRLMKHSSKSWFKNKGHHTMEGAESFFSPTNITLFVSAFFEHSYKGIRFIHKASFNVHTMSAQLLLAMTLMGATCVSTQDASSAERYSDVAEYLIFDGPEFDKVLNIDNPSLARENIEILQAAMLISVIQWSKGDVTIKRRIRTQRFPALVCAARALRLTQVTNQAFSDTESLGSSRYFYRESLVRAMAWLYLMDSHLVVYYRNPPQFKIVEACFGLPQHEELYDTMEPSTLVNASQNASNGGLTLTLKAVIQRLMEKDGGRFEELISQPFTLFGLFLVIASLHCILFDFQALDTGVDLSGPLGSLDVALDRWKQMWDLTFTTTMPNDIRKSGYMVHALELWWLAKKLIQKPTGICLESGFALDSTATFHEMVRKLKGFQPVQ</sequence>
<evidence type="ECO:0000256" key="7">
    <source>
        <dbReference type="ARBA" id="ARBA00023125"/>
    </source>
</evidence>
<keyword evidence="3" id="KW-0677">Repeat</keyword>
<dbReference type="GO" id="GO:0009893">
    <property type="term" value="P:positive regulation of metabolic process"/>
    <property type="evidence" value="ECO:0007669"/>
    <property type="project" value="UniProtKB-ARBA"/>
</dbReference>
<keyword evidence="7" id="KW-0238">DNA-binding</keyword>
<evidence type="ECO:0000256" key="8">
    <source>
        <dbReference type="ARBA" id="ARBA00023163"/>
    </source>
</evidence>
<evidence type="ECO:0000313" key="13">
    <source>
        <dbReference type="Proteomes" id="UP000326799"/>
    </source>
</evidence>
<dbReference type="CDD" id="cd12148">
    <property type="entry name" value="fungal_TF_MHR"/>
    <property type="match status" value="1"/>
</dbReference>
<feature type="domain" description="Zn(2)-C6 fungal-type" evidence="11">
    <location>
        <begin position="34"/>
        <end position="63"/>
    </location>
</feature>
<evidence type="ECO:0000313" key="12">
    <source>
        <dbReference type="EMBL" id="KAB8213533.1"/>
    </source>
</evidence>
<keyword evidence="10" id="KW-0812">Transmembrane</keyword>
<dbReference type="GO" id="GO:0000785">
    <property type="term" value="C:chromatin"/>
    <property type="evidence" value="ECO:0007669"/>
    <property type="project" value="TreeGrafter"/>
</dbReference>
<dbReference type="InterPro" id="IPR007219">
    <property type="entry name" value="XnlR_reg_dom"/>
</dbReference>
<dbReference type="AlphaFoldDB" id="A0A5N6E9S9"/>
<reference evidence="12 13" key="1">
    <citation type="submission" date="2019-04" db="EMBL/GenBank/DDBJ databases">
        <title>Fungal friends and foes A comparative genomics study of 23 Aspergillus species from section Flavi.</title>
        <authorList>
            <consortium name="DOE Joint Genome Institute"/>
            <person name="Kjaerbolling I."/>
            <person name="Vesth T.C."/>
            <person name="Frisvad J.C."/>
            <person name="Nybo J.L."/>
            <person name="Theobald S."/>
            <person name="Kildgaard S."/>
            <person name="Petersen T.I."/>
            <person name="Kuo A."/>
            <person name="Sato A."/>
            <person name="Lyhne E.K."/>
            <person name="Kogle M.E."/>
            <person name="Wiebenga A."/>
            <person name="Kun R.S."/>
            <person name="Lubbers R.J."/>
            <person name="Makela M.R."/>
            <person name="Barry K."/>
            <person name="Chovatia M."/>
            <person name="Clum A."/>
            <person name="Daum C."/>
            <person name="Haridas S."/>
            <person name="He G."/>
            <person name="LaButti K."/>
            <person name="Lipzen A."/>
            <person name="Mondo S."/>
            <person name="Pangilinan J."/>
            <person name="Riley R."/>
            <person name="Salamov A."/>
            <person name="Simmons B.A."/>
            <person name="Magnuson J.K."/>
            <person name="Henrissat B."/>
            <person name="Mortensen U.H."/>
            <person name="Larsen T.O."/>
            <person name="De vries R.P."/>
            <person name="Grigoriev I.V."/>
            <person name="Machida M."/>
            <person name="Baker S.E."/>
            <person name="Andersen M.R."/>
        </authorList>
    </citation>
    <scope>NUCLEOTIDE SEQUENCE [LARGE SCALE GENOMIC DNA]</scope>
    <source>
        <strain evidence="12 13">CBS 126849</strain>
    </source>
</reference>
<dbReference type="PROSITE" id="PS50048">
    <property type="entry name" value="ZN2_CY6_FUNGAL_2"/>
    <property type="match status" value="1"/>
</dbReference>
<dbReference type="CDD" id="cd00067">
    <property type="entry name" value="GAL4"/>
    <property type="match status" value="1"/>
</dbReference>
<evidence type="ECO:0000256" key="2">
    <source>
        <dbReference type="ARBA" id="ARBA00022723"/>
    </source>
</evidence>
<evidence type="ECO:0000256" key="9">
    <source>
        <dbReference type="ARBA" id="ARBA00023242"/>
    </source>
</evidence>
<dbReference type="GO" id="GO:0005634">
    <property type="term" value="C:nucleus"/>
    <property type="evidence" value="ECO:0007669"/>
    <property type="project" value="UniProtKB-SubCell"/>
</dbReference>
<evidence type="ECO:0000256" key="1">
    <source>
        <dbReference type="ARBA" id="ARBA00004123"/>
    </source>
</evidence>
<evidence type="ECO:0000256" key="5">
    <source>
        <dbReference type="ARBA" id="ARBA00022833"/>
    </source>
</evidence>